<accession>A0ABR8VDB5</accession>
<name>A0ABR8VDB5_9BACT</name>
<dbReference type="PROSITE" id="PS51257">
    <property type="entry name" value="PROKAR_LIPOPROTEIN"/>
    <property type="match status" value="1"/>
</dbReference>
<evidence type="ECO:0000256" key="1">
    <source>
        <dbReference type="ARBA" id="ARBA00022614"/>
    </source>
</evidence>
<feature type="signal peptide" evidence="3">
    <location>
        <begin position="1"/>
        <end position="22"/>
    </location>
</feature>
<evidence type="ECO:0000256" key="2">
    <source>
        <dbReference type="ARBA" id="ARBA00022737"/>
    </source>
</evidence>
<evidence type="ECO:0000259" key="4">
    <source>
        <dbReference type="Pfam" id="PF14660"/>
    </source>
</evidence>
<dbReference type="Gene3D" id="2.60.40.3540">
    <property type="entry name" value="Domain of unknown function DUF4458"/>
    <property type="match status" value="2"/>
</dbReference>
<organism evidence="5 6">
    <name type="scientific">Phocaeicola faecium</name>
    <dbReference type="NCBI Taxonomy" id="2762213"/>
    <lineage>
        <taxon>Bacteria</taxon>
        <taxon>Pseudomonadati</taxon>
        <taxon>Bacteroidota</taxon>
        <taxon>Bacteroidia</taxon>
        <taxon>Bacteroidales</taxon>
        <taxon>Bacteroidaceae</taxon>
        <taxon>Phocaeicola</taxon>
    </lineage>
</organism>
<keyword evidence="3" id="KW-0732">Signal</keyword>
<feature type="chain" id="PRO_5046345935" evidence="3">
    <location>
        <begin position="23"/>
        <end position="912"/>
    </location>
</feature>
<dbReference type="PANTHER" id="PTHR48051:SF1">
    <property type="entry name" value="RAS SUPPRESSOR PROTEIN 1"/>
    <property type="match status" value="1"/>
</dbReference>
<protein>
    <submittedName>
        <fullName evidence="5">DUF4458 domain-containing protein</fullName>
    </submittedName>
</protein>
<gene>
    <name evidence="5" type="ORF">H9626_10430</name>
</gene>
<dbReference type="Gene3D" id="3.80.10.10">
    <property type="entry name" value="Ribonuclease Inhibitor"/>
    <property type="match status" value="1"/>
</dbReference>
<comment type="caution">
    <text evidence="5">The sequence shown here is derived from an EMBL/GenBank/DDBJ whole genome shotgun (WGS) entry which is preliminary data.</text>
</comment>
<dbReference type="RefSeq" id="WP_191710464.1">
    <property type="nucleotide sequence ID" value="NZ_JACSPQ010000011.1"/>
</dbReference>
<keyword evidence="2" id="KW-0677">Repeat</keyword>
<dbReference type="InterPro" id="IPR032675">
    <property type="entry name" value="LRR_dom_sf"/>
</dbReference>
<evidence type="ECO:0000313" key="6">
    <source>
        <dbReference type="Proteomes" id="UP000616346"/>
    </source>
</evidence>
<dbReference type="Pfam" id="PF14660">
    <property type="entry name" value="DUF4458"/>
    <property type="match status" value="2"/>
</dbReference>
<dbReference type="InterPro" id="IPR027899">
    <property type="entry name" value="DUF4458"/>
</dbReference>
<feature type="domain" description="DUF4458" evidence="4">
    <location>
        <begin position="40"/>
        <end position="152"/>
    </location>
</feature>
<reference evidence="5 6" key="1">
    <citation type="submission" date="2020-08" db="EMBL/GenBank/DDBJ databases">
        <title>A Genomic Blueprint of the Chicken Gut Microbiome.</title>
        <authorList>
            <person name="Gilroy R."/>
            <person name="Ravi A."/>
            <person name="Getino M."/>
            <person name="Pursley I."/>
            <person name="Horton D.L."/>
            <person name="Alikhan N.-F."/>
            <person name="Baker D."/>
            <person name="Gharbi K."/>
            <person name="Hall N."/>
            <person name="Watson M."/>
            <person name="Adriaenssens E.M."/>
            <person name="Foster-Nyarko E."/>
            <person name="Jarju S."/>
            <person name="Secka A."/>
            <person name="Antonio M."/>
            <person name="Oren A."/>
            <person name="Chaudhuri R."/>
            <person name="La Ragione R.M."/>
            <person name="Hildebrand F."/>
            <person name="Pallen M.J."/>
        </authorList>
    </citation>
    <scope>NUCLEOTIDE SEQUENCE [LARGE SCALE GENOMIC DNA]</scope>
    <source>
        <strain evidence="5 6">Sa1YUN3</strain>
    </source>
</reference>
<proteinExistence type="predicted"/>
<dbReference type="SUPFAM" id="SSF52058">
    <property type="entry name" value="L domain-like"/>
    <property type="match status" value="1"/>
</dbReference>
<dbReference type="EMBL" id="JACSPQ010000011">
    <property type="protein sequence ID" value="MBD8002621.1"/>
    <property type="molecule type" value="Genomic_DNA"/>
</dbReference>
<keyword evidence="1" id="KW-0433">Leucine-rich repeat</keyword>
<feature type="domain" description="DUF4458" evidence="4">
    <location>
        <begin position="167"/>
        <end position="283"/>
    </location>
</feature>
<dbReference type="PANTHER" id="PTHR48051">
    <property type="match status" value="1"/>
</dbReference>
<dbReference type="InterPro" id="IPR050216">
    <property type="entry name" value="LRR_domain-containing"/>
</dbReference>
<evidence type="ECO:0000313" key="5">
    <source>
        <dbReference type="EMBL" id="MBD8002621.1"/>
    </source>
</evidence>
<dbReference type="InterPro" id="IPR041403">
    <property type="entry name" value="DUF4458_prot_LRR"/>
</dbReference>
<dbReference type="InterPro" id="IPR038711">
    <property type="entry name" value="LRR_N_sf"/>
</dbReference>
<dbReference type="Proteomes" id="UP000616346">
    <property type="component" value="Unassembled WGS sequence"/>
</dbReference>
<keyword evidence="6" id="KW-1185">Reference proteome</keyword>
<evidence type="ECO:0000256" key="3">
    <source>
        <dbReference type="SAM" id="SignalP"/>
    </source>
</evidence>
<sequence length="912" mass="101772">MNIYKLYSKYFLSLLVSMLAMVAVTSCSDDDEDLAQSGYGYVQFKLTKSSFESAPETEEPASRAMTDKLDKLADAKKIQVVLLHDGTTVSQTLLLNSYNDENAEFGLRSDKLQLVAGAYKVVGYYLYDAVDEQLYAGGSGDNSDFTVVSGGLYVQELSVDAVSRGMVKFQLEKQVLSRATEEGYLFNAIAEIDVTVKNMFTREVTTFEKMKVTYETDYEESVGTDNPDDHYKEVGKASCDSLVWLPAGTYQVTSYTTYSRSGVSRTELETQVVKGESFVVSNNEVTENAFVPILLSETSENIKDYKALKEIWDKMGGKNWSYYGAEYPEGTNWNFNKDIDLWGEQPGVTLGNNGRVTGLVLSGFGISGFVPDAIGQLTEVQILALGSHDEKVGGKLFSSEGITVGMSEEHKQKMRHHYEEMFLKYDVRENLSEMLQDVINNDPKQSKIVKSSRISLKDTQIGGTTSRLDGISKAVMRLTKLQQLYIANAPIACVPGGVDNFCTEWEDSNSEYAKQYQQEEDEGKLSWSNMKELTDVEVYNCQNVKTLPAFLYQLPEIQLLNIACNRGIEAEQLKADWTALAKSDITGPKIQILYMGYNNLKEFPDEGADANGQGGVLTNMKKLGLLDLTDNQVEKVTAFGTDIKFATVYLQNNRITEIPANFCGFTNEMETFNFSNNLLTEVPDIFDAKSVYVMGSVDFSHNKITKVQNGSAFKGINASTVSLANNLIEEFPKELFAAGSPIQTLDISGNKLTKVPKGSLTGEKAHLLENIDLRFNRLTELSDDFRATTIPYLQGIDLSYNSFSKFPTEPLNVSQLRAIAIRHQRDDKGERCLREWPEGITTCPSLYQFQIGSNDIRKVEEVMTPYIYVLDIADNPNITIDLSGVCSAISQGLYYLFYDKTQDIRGCDILFE</sequence>
<dbReference type="Pfam" id="PF18805">
    <property type="entry name" value="LRR_10"/>
    <property type="match status" value="1"/>
</dbReference>